<dbReference type="Proteomes" id="UP000005323">
    <property type="component" value="Unassembled WGS sequence"/>
</dbReference>
<name>J0CT57_HELPX</name>
<reference evidence="1 2" key="1">
    <citation type="journal article" date="2013" name="Pathog. Dis.">
        <title>Genome sequences of 65 Helicobacter pylori strains isolated from asymptomatic individuals and patients with gastric cancer, peptic ulcer disease, or gastritis.</title>
        <authorList>
            <person name="Blanchard T.G."/>
            <person name="Czinn S.J."/>
            <person name="Correa P."/>
            <person name="Nakazawa T."/>
            <person name="Keelan M."/>
            <person name="Morningstar L."/>
            <person name="Santana-Cruz I."/>
            <person name="Maroo A."/>
            <person name="McCracken C."/>
            <person name="Shefchek K."/>
            <person name="Daugherty S."/>
            <person name="Song Y."/>
            <person name="Fraser C.M."/>
            <person name="Fricke W.F."/>
        </authorList>
    </citation>
    <scope>NUCLEOTIDE SEQUENCE [LARGE SCALE GENOMIC DNA]</scope>
    <source>
        <strain evidence="1 2">Hp A-26</strain>
    </source>
</reference>
<dbReference type="AlphaFoldDB" id="J0CT57"/>
<sequence length="46" mass="5466">MIVKNVLSVFKFCDQYLIKTKQENEIALQLNKKLKYITSFENPMNV</sequence>
<accession>J0CT57</accession>
<gene>
    <name evidence="1" type="ORF">HPHPA26_0841</name>
</gene>
<comment type="caution">
    <text evidence="1">The sequence shown here is derived from an EMBL/GenBank/DDBJ whole genome shotgun (WGS) entry which is preliminary data.</text>
</comment>
<evidence type="ECO:0000313" key="2">
    <source>
        <dbReference type="Proteomes" id="UP000005323"/>
    </source>
</evidence>
<evidence type="ECO:0000313" key="1">
    <source>
        <dbReference type="EMBL" id="EJB76948.1"/>
    </source>
</evidence>
<protein>
    <submittedName>
        <fullName evidence="1">Uncharacterized protein</fullName>
    </submittedName>
</protein>
<organism evidence="1 2">
    <name type="scientific">Helicobacter pylori Hp A-26</name>
    <dbReference type="NCBI Taxonomy" id="992056"/>
    <lineage>
        <taxon>Bacteria</taxon>
        <taxon>Pseudomonadati</taxon>
        <taxon>Campylobacterota</taxon>
        <taxon>Epsilonproteobacteria</taxon>
        <taxon>Campylobacterales</taxon>
        <taxon>Helicobacteraceae</taxon>
        <taxon>Helicobacter</taxon>
    </lineage>
</organism>
<dbReference type="EMBL" id="AKOV01000001">
    <property type="protein sequence ID" value="EJB76948.1"/>
    <property type="molecule type" value="Genomic_DNA"/>
</dbReference>
<proteinExistence type="predicted"/>